<dbReference type="InterPro" id="IPR023828">
    <property type="entry name" value="Peptidase_S8_Ser-AS"/>
</dbReference>
<evidence type="ECO:0000256" key="8">
    <source>
        <dbReference type="ARBA" id="ARBA00022801"/>
    </source>
</evidence>
<sequence length="608" mass="66611">MRLTLGHSSPVGQAMKIPIGSSVSGYSRTLSLLRFLLYSSTFSRGYFIGKPLVAARIVFFSLVLCIVSNHGLVFARGKKHPLTLFETHPAPKPFRKMEIPPGHKHTLTLKIGLKTRGDALLKKRLMEVSDPESPLYGQHLTFKEVRKLNSPGKETMSSVLNWLLEHGFSKEFINLSSNKDWVTIKNVPLRKAEAMLNTTYHYYQHDDGEVLIRTESYSLPLNLHNHVDLIQPTTMFGRLSPRRSTITGIQKISSNSATASTKCNSPSMIAVTGFLGQRANRKDLSVFLQHEGLPSDLNFTVASINGGTNPQINTPADNKNHLGVEANLDIQTVIGITGNMPHIFYTIGGSPPFLPTLLSPTNTNEPYLEWLDYMSSQPDGKLPYVMEMLSNQFPRLTRADGDEGVGTPGTCLSNDGKNSSTFISTFPASCPYVTAVGATENFSPEVATSPNGPGGFYSGGGFSSYFEQPSYQQKSVQAYLKKLGEKYHGLYPPKGRGYPDVSAQGAKYAIAWQQKLITVGGTSASTPTFAGIIALLNDYRLSKGQSPLGLGSCYRFGNPKFQCLAESNIVKGKVFTNSEARSAIFYTANSSSFLGRRFFPWAHTGPTD</sequence>
<evidence type="ECO:0000256" key="7">
    <source>
        <dbReference type="ARBA" id="ARBA00022723"/>
    </source>
</evidence>
<dbReference type="PANTHER" id="PTHR14218">
    <property type="entry name" value="PROTEASE S8 TRIPEPTIDYL PEPTIDASE I CLN2"/>
    <property type="match status" value="1"/>
</dbReference>
<keyword evidence="9 12" id="KW-0720">Serine protease</keyword>
<comment type="function">
    <text evidence="3">Secreted tripeptidyl-peptidase which degrades proteins at acidic pHs and is involved in virulence.</text>
</comment>
<dbReference type="Pfam" id="PF09286">
    <property type="entry name" value="Pro-kuma_activ"/>
    <property type="match status" value="1"/>
</dbReference>
<name>A0A9Q3CW46_9BASI</name>
<evidence type="ECO:0000313" key="15">
    <source>
        <dbReference type="EMBL" id="MBW0490635.1"/>
    </source>
</evidence>
<evidence type="ECO:0000313" key="16">
    <source>
        <dbReference type="Proteomes" id="UP000765509"/>
    </source>
</evidence>
<dbReference type="Proteomes" id="UP000765509">
    <property type="component" value="Unassembled WGS sequence"/>
</dbReference>
<dbReference type="InterPro" id="IPR015366">
    <property type="entry name" value="S53_propep"/>
</dbReference>
<evidence type="ECO:0000256" key="11">
    <source>
        <dbReference type="ARBA" id="ARBA00023145"/>
    </source>
</evidence>
<keyword evidence="10" id="KW-0106">Calcium</keyword>
<evidence type="ECO:0000256" key="2">
    <source>
        <dbReference type="ARBA" id="ARBA00001913"/>
    </source>
</evidence>
<feature type="domain" description="Peptidase S53" evidence="14">
    <location>
        <begin position="240"/>
        <end position="608"/>
    </location>
</feature>
<comment type="cofactor">
    <cofactor evidence="2">
        <name>Ca(2+)</name>
        <dbReference type="ChEBI" id="CHEBI:29108"/>
    </cofactor>
</comment>
<dbReference type="GO" id="GO:0006508">
    <property type="term" value="P:proteolysis"/>
    <property type="evidence" value="ECO:0007669"/>
    <property type="project" value="UniProtKB-KW"/>
</dbReference>
<dbReference type="Gene3D" id="3.40.50.200">
    <property type="entry name" value="Peptidase S8/S53 domain"/>
    <property type="match status" value="2"/>
</dbReference>
<keyword evidence="16" id="KW-1185">Reference proteome</keyword>
<evidence type="ECO:0000256" key="1">
    <source>
        <dbReference type="ARBA" id="ARBA00001910"/>
    </source>
</evidence>
<dbReference type="AlphaFoldDB" id="A0A9Q3CW46"/>
<keyword evidence="13" id="KW-0812">Transmembrane</keyword>
<feature type="active site" description="Charge relay system" evidence="12">
    <location>
        <position position="523"/>
    </location>
</feature>
<evidence type="ECO:0000259" key="14">
    <source>
        <dbReference type="PROSITE" id="PS51695"/>
    </source>
</evidence>
<feature type="active site" description="Charge relay system" evidence="12">
    <location>
        <position position="325"/>
    </location>
</feature>
<dbReference type="PANTHER" id="PTHR14218:SF15">
    <property type="entry name" value="TRIPEPTIDYL-PEPTIDASE 1"/>
    <property type="match status" value="1"/>
</dbReference>
<dbReference type="GO" id="GO:0004252">
    <property type="term" value="F:serine-type endopeptidase activity"/>
    <property type="evidence" value="ECO:0007669"/>
    <property type="project" value="UniProtKB-UniRule"/>
</dbReference>
<comment type="caution">
    <text evidence="12">Lacks conserved residue(s) required for the propagation of feature annotation.</text>
</comment>
<proteinExistence type="predicted"/>
<dbReference type="SMART" id="SM00944">
    <property type="entry name" value="Pro-kuma_activ"/>
    <property type="match status" value="1"/>
</dbReference>
<evidence type="ECO:0000256" key="6">
    <source>
        <dbReference type="ARBA" id="ARBA00022670"/>
    </source>
</evidence>
<dbReference type="Pfam" id="PF00082">
    <property type="entry name" value="Peptidase_S8"/>
    <property type="match status" value="1"/>
</dbReference>
<keyword evidence="13" id="KW-0472">Membrane</keyword>
<keyword evidence="8 12" id="KW-0378">Hydrolase</keyword>
<evidence type="ECO:0000256" key="3">
    <source>
        <dbReference type="ARBA" id="ARBA00002451"/>
    </source>
</evidence>
<keyword evidence="6 12" id="KW-0645">Protease</keyword>
<dbReference type="EMBL" id="AVOT02010684">
    <property type="protein sequence ID" value="MBW0490635.1"/>
    <property type="molecule type" value="Genomic_DNA"/>
</dbReference>
<dbReference type="InterPro" id="IPR036852">
    <property type="entry name" value="Peptidase_S8/S53_dom_sf"/>
</dbReference>
<dbReference type="PROSITE" id="PS51695">
    <property type="entry name" value="SEDOLISIN"/>
    <property type="match status" value="1"/>
</dbReference>
<dbReference type="OrthoDB" id="409122at2759"/>
<reference evidence="15" key="1">
    <citation type="submission" date="2021-03" db="EMBL/GenBank/DDBJ databases">
        <title>Draft genome sequence of rust myrtle Austropuccinia psidii MF-1, a brazilian biotype.</title>
        <authorList>
            <person name="Quecine M.C."/>
            <person name="Pachon D.M.R."/>
            <person name="Bonatelli M.L."/>
            <person name="Correr F.H."/>
            <person name="Franceschini L.M."/>
            <person name="Leite T.F."/>
            <person name="Margarido G.R.A."/>
            <person name="Almeida C.A."/>
            <person name="Ferrarezi J.A."/>
            <person name="Labate C.A."/>
        </authorList>
    </citation>
    <scope>NUCLEOTIDE SEQUENCE</scope>
    <source>
        <strain evidence="15">MF-1</strain>
    </source>
</reference>
<dbReference type="GO" id="GO:0005576">
    <property type="term" value="C:extracellular region"/>
    <property type="evidence" value="ECO:0007669"/>
    <property type="project" value="UniProtKB-SubCell"/>
</dbReference>
<protein>
    <recommendedName>
        <fullName evidence="5">tripeptidyl-peptidase II</fullName>
        <ecNumber evidence="5">3.4.14.10</ecNumber>
    </recommendedName>
</protein>
<evidence type="ECO:0000256" key="13">
    <source>
        <dbReference type="SAM" id="Phobius"/>
    </source>
</evidence>
<evidence type="ECO:0000256" key="12">
    <source>
        <dbReference type="PROSITE-ProRule" id="PRU01032"/>
    </source>
</evidence>
<gene>
    <name evidence="15" type="ORF">O181_030350</name>
</gene>
<comment type="subcellular location">
    <subcellularLocation>
        <location evidence="4">Secreted</location>
        <location evidence="4">Extracellular space</location>
    </subcellularLocation>
</comment>
<evidence type="ECO:0000256" key="5">
    <source>
        <dbReference type="ARBA" id="ARBA00012462"/>
    </source>
</evidence>
<dbReference type="InterPro" id="IPR000209">
    <property type="entry name" value="Peptidase_S8/S53_dom"/>
</dbReference>
<comment type="caution">
    <text evidence="15">The sequence shown here is derived from an EMBL/GenBank/DDBJ whole genome shotgun (WGS) entry which is preliminary data.</text>
</comment>
<comment type="catalytic activity">
    <reaction evidence="1">
        <text>Release of an N-terminal tripeptide from a polypeptide.</text>
        <dbReference type="EC" id="3.4.14.10"/>
    </reaction>
</comment>
<feature type="active site" description="Charge relay system" evidence="12">
    <location>
        <position position="329"/>
    </location>
</feature>
<dbReference type="SUPFAM" id="SSF52743">
    <property type="entry name" value="Subtilisin-like"/>
    <property type="match status" value="1"/>
</dbReference>
<evidence type="ECO:0000256" key="10">
    <source>
        <dbReference type="ARBA" id="ARBA00022837"/>
    </source>
</evidence>
<dbReference type="PROSITE" id="PS00138">
    <property type="entry name" value="SUBTILASE_SER"/>
    <property type="match status" value="1"/>
</dbReference>
<dbReference type="InterPro" id="IPR030400">
    <property type="entry name" value="Sedolisin_dom"/>
</dbReference>
<dbReference type="SUPFAM" id="SSF54897">
    <property type="entry name" value="Protease propeptides/inhibitors"/>
    <property type="match status" value="1"/>
</dbReference>
<accession>A0A9Q3CW46</accession>
<dbReference type="CDD" id="cd11377">
    <property type="entry name" value="Pro-peptidase_S53"/>
    <property type="match status" value="1"/>
</dbReference>
<dbReference type="CDD" id="cd04056">
    <property type="entry name" value="Peptidases_S53"/>
    <property type="match status" value="1"/>
</dbReference>
<dbReference type="GO" id="GO:0046872">
    <property type="term" value="F:metal ion binding"/>
    <property type="evidence" value="ECO:0007669"/>
    <property type="project" value="UniProtKB-KW"/>
</dbReference>
<dbReference type="InterPro" id="IPR050819">
    <property type="entry name" value="Tripeptidyl-peptidase_I"/>
</dbReference>
<keyword evidence="7" id="KW-0479">Metal-binding</keyword>
<keyword evidence="11" id="KW-0865">Zymogen</keyword>
<keyword evidence="13" id="KW-1133">Transmembrane helix</keyword>
<feature type="transmembrane region" description="Helical" evidence="13">
    <location>
        <begin position="53"/>
        <end position="75"/>
    </location>
</feature>
<evidence type="ECO:0000256" key="4">
    <source>
        <dbReference type="ARBA" id="ARBA00004239"/>
    </source>
</evidence>
<organism evidence="15 16">
    <name type="scientific">Austropuccinia psidii MF-1</name>
    <dbReference type="NCBI Taxonomy" id="1389203"/>
    <lineage>
        <taxon>Eukaryota</taxon>
        <taxon>Fungi</taxon>
        <taxon>Dikarya</taxon>
        <taxon>Basidiomycota</taxon>
        <taxon>Pucciniomycotina</taxon>
        <taxon>Pucciniomycetes</taxon>
        <taxon>Pucciniales</taxon>
        <taxon>Sphaerophragmiaceae</taxon>
        <taxon>Austropuccinia</taxon>
    </lineage>
</organism>
<dbReference type="EC" id="3.4.14.10" evidence="5"/>
<dbReference type="GO" id="GO:0008240">
    <property type="term" value="F:tripeptidyl-peptidase activity"/>
    <property type="evidence" value="ECO:0007669"/>
    <property type="project" value="UniProtKB-EC"/>
</dbReference>
<evidence type="ECO:0000256" key="9">
    <source>
        <dbReference type="ARBA" id="ARBA00022825"/>
    </source>
</evidence>